<dbReference type="AlphaFoldDB" id="A0A1H7P892"/>
<accession>A0A1H7P892</accession>
<name>A0A1H7P892_9PROT</name>
<dbReference type="RefSeq" id="WP_090828995.1">
    <property type="nucleotide sequence ID" value="NZ_FOBH01000008.1"/>
</dbReference>
<proteinExistence type="predicted"/>
<keyword evidence="2" id="KW-1185">Reference proteome</keyword>
<dbReference type="Pfam" id="PF19991">
    <property type="entry name" value="HMA_2"/>
    <property type="match status" value="1"/>
</dbReference>
<dbReference type="OrthoDB" id="8562357at2"/>
<sequence length="172" mass="18138">MAPLARVVHALPGRKRIKVPEKRGEEAYFTLLKERLGGCPGVIAVETNPATAGVLIRYSENEADFLHSAAEQGLFDLTEGTSATNLATPAGVARAARAVPANPGTTDMSRHASATGLNMRRLIFLGLIGTGVTQMIEGNIAVPAVAAFWYALNTLPLLNDSSSAEGGRLDRK</sequence>
<organism evidence="1 2">
    <name type="scientific">Nitrosovibrio tenuis</name>
    <dbReference type="NCBI Taxonomy" id="1233"/>
    <lineage>
        <taxon>Bacteria</taxon>
        <taxon>Pseudomonadati</taxon>
        <taxon>Pseudomonadota</taxon>
        <taxon>Betaproteobacteria</taxon>
        <taxon>Nitrosomonadales</taxon>
        <taxon>Nitrosomonadaceae</taxon>
        <taxon>Nitrosovibrio</taxon>
    </lineage>
</organism>
<dbReference type="Proteomes" id="UP000198620">
    <property type="component" value="Unassembled WGS sequence"/>
</dbReference>
<protein>
    <submittedName>
        <fullName evidence="1">Uncharacterized protein</fullName>
    </submittedName>
</protein>
<dbReference type="EMBL" id="FOBH01000008">
    <property type="protein sequence ID" value="SEL31465.1"/>
    <property type="molecule type" value="Genomic_DNA"/>
</dbReference>
<evidence type="ECO:0000313" key="2">
    <source>
        <dbReference type="Proteomes" id="UP000198620"/>
    </source>
</evidence>
<gene>
    <name evidence="1" type="ORF">SAMN05216387_10876</name>
</gene>
<evidence type="ECO:0000313" key="1">
    <source>
        <dbReference type="EMBL" id="SEL31465.1"/>
    </source>
</evidence>
<dbReference type="STRING" id="1233.SAMN05216387_10876"/>
<reference evidence="1 2" key="1">
    <citation type="submission" date="2016-10" db="EMBL/GenBank/DDBJ databases">
        <authorList>
            <person name="de Groot N.N."/>
        </authorList>
    </citation>
    <scope>NUCLEOTIDE SEQUENCE [LARGE SCALE GENOMIC DNA]</scope>
    <source>
        <strain evidence="1 2">Nv1</strain>
    </source>
</reference>